<dbReference type="Pfam" id="PF18983">
    <property type="entry name" value="DUF5717"/>
    <property type="match status" value="1"/>
</dbReference>
<feature type="compositionally biased region" description="Basic and acidic residues" evidence="1">
    <location>
        <begin position="588"/>
        <end position="600"/>
    </location>
</feature>
<keyword evidence="5" id="KW-1185">Reference proteome</keyword>
<dbReference type="EMBL" id="FUXA01000005">
    <property type="protein sequence ID" value="SJZ49469.1"/>
    <property type="molecule type" value="Genomic_DNA"/>
</dbReference>
<evidence type="ECO:0000259" key="3">
    <source>
        <dbReference type="Pfam" id="PF18984"/>
    </source>
</evidence>
<dbReference type="InterPro" id="IPR043775">
    <property type="entry name" value="DUF5717_N"/>
</dbReference>
<proteinExistence type="predicted"/>
<feature type="domain" description="DUF5717" evidence="3">
    <location>
        <begin position="622"/>
        <end position="971"/>
    </location>
</feature>
<gene>
    <name evidence="4" type="ORF">SAMN02745110_00658</name>
</gene>
<feature type="domain" description="DUF5717" evidence="3">
    <location>
        <begin position="1"/>
        <end position="531"/>
    </location>
</feature>
<feature type="region of interest" description="Disordered" evidence="1">
    <location>
        <begin position="575"/>
        <end position="600"/>
    </location>
</feature>
<evidence type="ECO:0000256" key="1">
    <source>
        <dbReference type="SAM" id="MobiDB-lite"/>
    </source>
</evidence>
<dbReference type="InterPro" id="IPR043774">
    <property type="entry name" value="DUF5717_C"/>
</dbReference>
<reference evidence="4 5" key="1">
    <citation type="submission" date="2017-02" db="EMBL/GenBank/DDBJ databases">
        <authorList>
            <person name="Peterson S.W."/>
        </authorList>
    </citation>
    <scope>NUCLEOTIDE SEQUENCE [LARGE SCALE GENOMIC DNA]</scope>
    <source>
        <strain evidence="4 5">ATCC 17233</strain>
    </source>
</reference>
<evidence type="ECO:0000259" key="2">
    <source>
        <dbReference type="Pfam" id="PF18983"/>
    </source>
</evidence>
<evidence type="ECO:0000313" key="5">
    <source>
        <dbReference type="Proteomes" id="UP000189857"/>
    </source>
</evidence>
<dbReference type="OrthoDB" id="9758235at2"/>
<dbReference type="Pfam" id="PF18984">
    <property type="entry name" value="DUF5717_N"/>
    <property type="match status" value="2"/>
</dbReference>
<dbReference type="RefSeq" id="WP_078786366.1">
    <property type="nucleotide sequence ID" value="NZ_FMTO01000005.1"/>
</dbReference>
<organism evidence="4 5">
    <name type="scientific">Eubacterium ruminantium</name>
    <dbReference type="NCBI Taxonomy" id="42322"/>
    <lineage>
        <taxon>Bacteria</taxon>
        <taxon>Bacillati</taxon>
        <taxon>Bacillota</taxon>
        <taxon>Clostridia</taxon>
        <taxon>Eubacteriales</taxon>
        <taxon>Eubacteriaceae</taxon>
        <taxon>Eubacterium</taxon>
    </lineage>
</organism>
<evidence type="ECO:0008006" key="6">
    <source>
        <dbReference type="Google" id="ProtNLM"/>
    </source>
</evidence>
<dbReference type="Proteomes" id="UP000189857">
    <property type="component" value="Unassembled WGS sequence"/>
</dbReference>
<evidence type="ECO:0000313" key="4">
    <source>
        <dbReference type="EMBL" id="SJZ49469.1"/>
    </source>
</evidence>
<protein>
    <recommendedName>
        <fullName evidence="6">DUF5717 domain-containing protein</fullName>
    </recommendedName>
</protein>
<accession>A0A1T4L420</accession>
<feature type="domain" description="DUF5717" evidence="2">
    <location>
        <begin position="976"/>
        <end position="1277"/>
    </location>
</feature>
<name>A0A1T4L420_9FIRM</name>
<sequence>MKAIVEQYAKGEFKVDRPEVAISEKRFKLNIEAGTIYEGSFEVHSLNDVPIKGMLYDSRYLMRFDTHSFVSRKFTVKFSFDATCLEAGQTFRGHINVITDGGEFRIPYDINIVMPFVKHYNDKIDDLFKFAALAEKSWSEAAKLFTTGDFRRTFIDNDNHMRQMYESLLASRLVDQAMEEFLVMVHKKRTVTLSMPKAEIDVEMPEEMSQITVDINKNTWGYTHSEISSDVEFIIPSKKVITGDDFTGNTCSLPVYISPEHVAEGENRGHLIIENIYQRFEVEIHLTKPLRERPDQENRNRRRLYKDSNIKLTKAYLDFRMERISLEEYVSKSIDALKTLGELEPEEDMYRLGIMHMNVLAGDFAKVEQEFLRIEADVDRNLMSNQQRCYYNYLKSMVLKDEETVEKTANMIRRNFRTQEPKIFYFWLLLFVDNEYNEDSSTLYRELSSMYEEGENSPIIYFELCEIFNTNPMLLRKLTPFEITAIKWGIRHHYLSDDVQSEFVKLAGKNQEFNQQIFDVLKEVYDKNENQLKKERIRRMDSSNEYLKYSMEESGDASIDPENLILANGIKDKNALPPDEYMEETSEEKDVPEKKAETEKTVYDDPEALEEHALNTENYMRREQENEEVLKSLCSMLISANKLDHKYHRFYKAAVLKSLKFIGLNECYIRSMNHSKYDLIPASVLMYLNYKNTLNEEELTYLYANVIFNKAEHMKIYHDYAPTMEDFMENMIIKGKVNDDLTVIYDEFLEPESVSSLFAGKLVNIIFKRKLVCFNKNVRAVIVTHEELQNEERVPLVNGEAYVEILSENASIIFEDKSGNRYAGSIPYHLERIVDEKAYMHICREYSPRDYRVLLFNYKSIGEFTYRNAKEVNAAREIINCDEISYHYKQQACINIIEYYHENLDTDVLRKYLSRLDIEYLTHANTSTIISYLIDMNMYDKAFQAVKLYGFNELEIDELYRLADYGVKDSDGFINEDLMSICLNLYKTGTVNANILTYIINHFNGSLDELAALFKLAKDKVNDVALLAENTLAQMMFVRGYLEYIYDIFATYYSGRSRGLVVKAFLRMVAHNYLINDVQVPNYIFECLYHEIVKDNIDDEISKMALLLFFSRLERYSEDQKLWIAESVEKFMDAGKCLPFYKSFSKFVRLPQDIFLKTYLIYKGESDKQIFVEYSFDTGSRTKTVSKVQRMEEVVQGIYVMEFVVFHGERLVYRIEGDEGGNTKIIESESLKGKAYDRRGRDRFEMINNMLVKQEMREDRELLEDLDVYINTLHLFEENLSIL</sequence>